<sequence>MESKNYAIVFDFDETIGHFTQPYRFWSHLNSFLNDQRLDDRYFFSFLDLFPGFFRTGLFKILNTLKKKKLSGKCNYVMIYTNNNGPNDWVDMIMSYINTKLEYKLFDQVIRSFKINGEIIETCRTSYGKSHKDLLRCTNLSPNTKICFIDDKFHEDMDHENVMYIFIHPYTFNLDYDEIYKKYYRANTRMFSNYNKTENEFIQYMSQHITDIPTHTGKTQVERNIDLLISDKITRDILQFLGDQHNYTKKKQTRLVRNRTSRY</sequence>
<dbReference type="EMBL" id="KC662249">
    <property type="protein sequence ID" value="AGM15642.1"/>
    <property type="molecule type" value="Genomic_DNA"/>
</dbReference>
<keyword evidence="2" id="KW-1185">Reference proteome</keyword>
<name>A0AC59EXF5_9VIRU</name>
<accession>A0AC59EXF5</accession>
<proteinExistence type="predicted"/>
<gene>
    <name evidence="1" type="ORF">PGCG_00331</name>
</gene>
<evidence type="ECO:0000313" key="2">
    <source>
        <dbReference type="Proteomes" id="UP000204225"/>
    </source>
</evidence>
<dbReference type="Proteomes" id="UP000204225">
    <property type="component" value="Segment"/>
</dbReference>
<organism evidence="1 2">
    <name type="scientific">Phaeocystis globosa virus PgV-16T</name>
    <dbReference type="NCBI Taxonomy" id="3071227"/>
    <lineage>
        <taxon>Viruses</taxon>
        <taxon>Varidnaviria</taxon>
        <taxon>Bamfordvirae</taxon>
        <taxon>Nucleocytoviricota</taxon>
        <taxon>Megaviricetes</taxon>
        <taxon>Imitervirales</taxon>
        <taxon>Mesomimiviridae</taxon>
        <taxon>Tethysvirus</taxon>
        <taxon>Tethysvirus hollandense</taxon>
    </lineage>
</organism>
<evidence type="ECO:0000313" key="1">
    <source>
        <dbReference type="EMBL" id="AGM15642.1"/>
    </source>
</evidence>
<reference evidence="1 2" key="1">
    <citation type="journal article" date="2013" name="Proc. Natl. Acad. Sci. U.S.A.">
        <title>Genome of Phaeocystis globosa virus PgV-16T highlights the common ancestry of the largest known DNA viruses infecting eukaryotes.</title>
        <authorList>
            <person name="Santini S."/>
            <person name="Jeudy S."/>
            <person name="Bartoli J."/>
            <person name="Poirot O."/>
            <person name="Lescot M."/>
            <person name="Abergel C."/>
            <person name="Barbe V."/>
            <person name="Wommack K.E."/>
            <person name="Noordeloos A.A."/>
            <person name="Brussaard C.P."/>
            <person name="Claverie J.M."/>
        </authorList>
    </citation>
    <scope>NUCLEOTIDE SEQUENCE [LARGE SCALE GENOMIC DNA]</scope>
    <source>
        <strain evidence="1 2">16T</strain>
    </source>
</reference>
<protein>
    <submittedName>
        <fullName evidence="1">Uncharacterized protein</fullName>
    </submittedName>
</protein>